<evidence type="ECO:0000256" key="1">
    <source>
        <dbReference type="ARBA" id="ARBA00004613"/>
    </source>
</evidence>
<dbReference type="Gene3D" id="2.60.120.200">
    <property type="match status" value="2"/>
</dbReference>
<dbReference type="STRING" id="446468.Ndas_3504"/>
<dbReference type="Pfam" id="PF24517">
    <property type="entry name" value="CBM96"/>
    <property type="match status" value="1"/>
</dbReference>
<evidence type="ECO:0000313" key="9">
    <source>
        <dbReference type="Proteomes" id="UP000002219"/>
    </source>
</evidence>
<dbReference type="InterPro" id="IPR042837">
    <property type="entry name" value="PTX3"/>
</dbReference>
<dbReference type="Pfam" id="PF13385">
    <property type="entry name" value="Laminin_G_3"/>
    <property type="match status" value="2"/>
</dbReference>
<dbReference type="PANTHER" id="PTHR46943">
    <property type="entry name" value="PENTRAXIN-RELATED PROTEIN PTX3"/>
    <property type="match status" value="1"/>
</dbReference>
<dbReference type="EMBL" id="CP002040">
    <property type="protein sequence ID" value="ADH68905.1"/>
    <property type="molecule type" value="Genomic_DNA"/>
</dbReference>
<evidence type="ECO:0000313" key="8">
    <source>
        <dbReference type="EMBL" id="ADH68905.1"/>
    </source>
</evidence>
<dbReference type="SMART" id="SM00560">
    <property type="entry name" value="LamGL"/>
    <property type="match status" value="2"/>
</dbReference>
<evidence type="ECO:0000259" key="7">
    <source>
        <dbReference type="SMART" id="SM00560"/>
    </source>
</evidence>
<evidence type="ECO:0000256" key="5">
    <source>
        <dbReference type="SAM" id="MobiDB-lite"/>
    </source>
</evidence>
<evidence type="ECO:0000256" key="2">
    <source>
        <dbReference type="ARBA" id="ARBA00022525"/>
    </source>
</evidence>
<protein>
    <recommendedName>
        <fullName evidence="7">LamG-like jellyroll fold domain-containing protein</fullName>
    </recommendedName>
</protein>
<dbReference type="InterPro" id="IPR055372">
    <property type="entry name" value="CBM96"/>
</dbReference>
<dbReference type="GO" id="GO:0006955">
    <property type="term" value="P:immune response"/>
    <property type="evidence" value="ECO:0007669"/>
    <property type="project" value="InterPro"/>
</dbReference>
<keyword evidence="4" id="KW-1015">Disulfide bond</keyword>
<sequence>MLSPLTRVAAVTTAATLALSLLTAVPAAADDESTSPSSEGTQSGNEEFDALALAEQTGEPVEIPSLTDEKTQHFANPDGTFTAEVSAIPVRVRSGGGWVDVDTTLVAGDDGLVRPRAAGMDIAFSGGGDAPMARIGIGSNSVALDWVADLPTPTLDGDQATYADVLPDVDLVLTAGVEGFTQVLVVHTPEAAASPELAELELPLNATGVSVVADEHGNIEAIGDEGGQSVFTAQAPAMWDSTGQDEAAGENPLLAPTTGARTALVETEIGVDSIRLIPDQGLLTGEDTEFPLYIDPSVSASRLNWAYVDKAYPDQANHNKKIDNVGVGRYSDHTGTYTRRAFFQFSVPGRIKQDTTTIHSATMRVEVEWASTCNSNSYVELHRVDRFTNRTTWNNQPTARTLLDTRNIRDGWAACPSDRGTEFDATEAYQWGADNDESYVYLRLKERDETSNSAWRRIDIDGKPPVLVINYNNTPSQVATSSMSDSLGGVCSTDQDNPRLINNTTVTFRATVRDYDARAAWGGQKLKLRVEWRVNGTEPREYADSSYADVGYWPEGSERAVTATGLPEGEVLGYRAIAHDETEWGYPWSDWCWIKIDTSKPDTGPIVASTDYPADDALHGSAGRTGDFTFSNNGVEQAASYYYSLNDTSCTTEVKLAEPGASATIPITPSRSGANMIYASTVDAYGNSSPCELAYYFLVAPPSAPISRFTLDEGTGGTAVDAADPDRTATASGDTGWTRGRVGGVRQGRYQLEGTSLTTADGGHARTDAPVVDTSGAFSVSAWVRLDEATANHTAVSQDGERHSGFYLGYNHTAEGNWVFKQAPFDGDETSISRRVYSNEPAETGVWTHLLGTHDPETGQLVLYVDGVRQGEAVQESPWNAQGPLVIGGARYRGQFYDAWPGAIDDVRVWDRVVTDEVTGEDTEARSEVWTLANRPIALEGRWQLDETDGTLAADSSDHGLGATLHGDPLTAWNKALNDVTFAPGVSLNPAVPERITTEGPAIRTDRSYSVAAWVRLDEVGHNSTAVSQDGVHHSGFYLGYQYTADSHQWMLKNPPSDTAGASGWHRARSDQHAEFGRWTHLVGTYDHTSRTTTFYLDGVEQGTAEVPDAWHANGPVVIGGGRFEQQLSDAWAGDISDVFLYQGVFDEHEILAVREGIAPVPRL</sequence>
<dbReference type="eggNOG" id="COG2755">
    <property type="taxonomic scope" value="Bacteria"/>
</dbReference>
<evidence type="ECO:0000256" key="6">
    <source>
        <dbReference type="SAM" id="SignalP"/>
    </source>
</evidence>
<gene>
    <name evidence="8" type="ordered locus">Ndas_3504</name>
</gene>
<keyword evidence="2" id="KW-0964">Secreted</keyword>
<proteinExistence type="predicted"/>
<keyword evidence="9" id="KW-1185">Reference proteome</keyword>
<feature type="domain" description="LamG-like jellyroll fold" evidence="7">
    <location>
        <begin position="1007"/>
        <end position="1149"/>
    </location>
</feature>
<evidence type="ECO:0000256" key="3">
    <source>
        <dbReference type="ARBA" id="ARBA00022729"/>
    </source>
</evidence>
<dbReference type="RefSeq" id="WP_013154512.1">
    <property type="nucleotide sequence ID" value="NC_014210.1"/>
</dbReference>
<feature type="signal peptide" evidence="6">
    <location>
        <begin position="1"/>
        <end position="29"/>
    </location>
</feature>
<dbReference type="InterPro" id="IPR013320">
    <property type="entry name" value="ConA-like_dom_sf"/>
</dbReference>
<feature type="chain" id="PRO_5003092705" description="LamG-like jellyroll fold domain-containing protein" evidence="6">
    <location>
        <begin position="30"/>
        <end position="1164"/>
    </location>
</feature>
<dbReference type="KEGG" id="nda:Ndas_3504"/>
<name>D7B4B0_NOCDD</name>
<dbReference type="SUPFAM" id="SSF49899">
    <property type="entry name" value="Concanavalin A-like lectins/glucanases"/>
    <property type="match status" value="2"/>
</dbReference>
<dbReference type="Proteomes" id="UP000002219">
    <property type="component" value="Chromosome 1"/>
</dbReference>
<dbReference type="GO" id="GO:0005576">
    <property type="term" value="C:extracellular region"/>
    <property type="evidence" value="ECO:0007669"/>
    <property type="project" value="UniProtKB-SubCell"/>
</dbReference>
<comment type="subcellular location">
    <subcellularLocation>
        <location evidence="1">Secreted</location>
    </subcellularLocation>
</comment>
<dbReference type="PANTHER" id="PTHR46943:SF1">
    <property type="entry name" value="PENTRAXIN-RELATED PROTEIN PTX3"/>
    <property type="match status" value="1"/>
</dbReference>
<dbReference type="OrthoDB" id="176279at2"/>
<reference evidence="8 9" key="1">
    <citation type="journal article" date="2010" name="Stand. Genomic Sci.">
        <title>Complete genome sequence of Nocardiopsis dassonvillei type strain (IMRU 509).</title>
        <authorList>
            <person name="Sun H."/>
            <person name="Lapidus A."/>
            <person name="Nolan M."/>
            <person name="Lucas S."/>
            <person name="Del Rio T.G."/>
            <person name="Tice H."/>
            <person name="Cheng J.F."/>
            <person name="Tapia R."/>
            <person name="Han C."/>
            <person name="Goodwin L."/>
            <person name="Pitluck S."/>
            <person name="Pagani I."/>
            <person name="Ivanova N."/>
            <person name="Mavromatis K."/>
            <person name="Mikhailova N."/>
            <person name="Pati A."/>
            <person name="Chen A."/>
            <person name="Palaniappan K."/>
            <person name="Land M."/>
            <person name="Hauser L."/>
            <person name="Chang Y.J."/>
            <person name="Jeffries C.D."/>
            <person name="Djao O.D."/>
            <person name="Rohde M."/>
            <person name="Sikorski J."/>
            <person name="Goker M."/>
            <person name="Woyke T."/>
            <person name="Bristow J."/>
            <person name="Eisen J.A."/>
            <person name="Markowitz V."/>
            <person name="Hugenholtz P."/>
            <person name="Kyrpides N.C."/>
            <person name="Klenk H.P."/>
        </authorList>
    </citation>
    <scope>NUCLEOTIDE SEQUENCE [LARGE SCALE GENOMIC DNA]</scope>
    <source>
        <strain evidence="9">ATCC 23218 / DSM 43111 / CIP 107115 / JCM 7437 / KCTC 9190 / NBRC 14626 / NCTC 10488 / NRRL B-5397 / IMRU 509</strain>
    </source>
</reference>
<dbReference type="GeneID" id="91486059"/>
<feature type="domain" description="LamG-like jellyroll fold" evidence="7">
    <location>
        <begin position="776"/>
        <end position="917"/>
    </location>
</feature>
<feature type="region of interest" description="Disordered" evidence="5">
    <location>
        <begin position="716"/>
        <end position="742"/>
    </location>
</feature>
<evidence type="ECO:0000256" key="4">
    <source>
        <dbReference type="ARBA" id="ARBA00023157"/>
    </source>
</evidence>
<dbReference type="HOGENOM" id="CLU_003050_0_0_11"/>
<dbReference type="eggNOG" id="COG3534">
    <property type="taxonomic scope" value="Bacteria"/>
</dbReference>
<organism evidence="8 9">
    <name type="scientific">Nocardiopsis dassonvillei (strain ATCC 23218 / DSM 43111 / CIP 107115 / JCM 7437 / KCTC 9190 / NBRC 14626 / NCTC 10488 / NRRL B-5397 / IMRU 509)</name>
    <name type="common">Actinomadura dassonvillei</name>
    <dbReference type="NCBI Taxonomy" id="446468"/>
    <lineage>
        <taxon>Bacteria</taxon>
        <taxon>Bacillati</taxon>
        <taxon>Actinomycetota</taxon>
        <taxon>Actinomycetes</taxon>
        <taxon>Streptosporangiales</taxon>
        <taxon>Nocardiopsidaceae</taxon>
        <taxon>Nocardiopsis</taxon>
    </lineage>
</organism>
<dbReference type="AlphaFoldDB" id="D7B4B0"/>
<dbReference type="InterPro" id="IPR006558">
    <property type="entry name" value="LamG-like"/>
</dbReference>
<keyword evidence="3 6" id="KW-0732">Signal</keyword>
<accession>D7B4B0</accession>